<reference evidence="1 2" key="1">
    <citation type="journal article" date="2017" name="Int. J. Syst. Evol. Microbiol.">
        <title>Bacillus notoginsengisoli sp. nov., a novel bacterium isolated from the rhizosphere of Panax notoginseng.</title>
        <authorList>
            <person name="Zhang M.Y."/>
            <person name="Cheng J."/>
            <person name="Cai Y."/>
            <person name="Zhang T.Y."/>
            <person name="Wu Y.Y."/>
            <person name="Manikprabhu D."/>
            <person name="Li W.J."/>
            <person name="Zhang Y.X."/>
        </authorList>
    </citation>
    <scope>NUCLEOTIDE SEQUENCE [LARGE SCALE GENOMIC DNA]</scope>
    <source>
        <strain evidence="1 2">JCM 30743</strain>
    </source>
</reference>
<dbReference type="AlphaFoldDB" id="A0A417YQ70"/>
<dbReference type="EMBL" id="QWEG01000012">
    <property type="protein sequence ID" value="RHW35982.1"/>
    <property type="molecule type" value="Genomic_DNA"/>
</dbReference>
<evidence type="ECO:0000313" key="1">
    <source>
        <dbReference type="EMBL" id="RHW35982.1"/>
    </source>
</evidence>
<keyword evidence="2" id="KW-1185">Reference proteome</keyword>
<sequence length="113" mass="13229">MKIELTKLEKNLQEFKVTEQSKHSDWGVSKVIQYIWNHTDTRAVNFNSFTLDDGLRAFYEFYTLPHSDDELTAADELAIKGNMWEINANIENTLYALVKCNNKVFEEDDTDFI</sequence>
<gene>
    <name evidence="1" type="ORF">D1B31_18000</name>
</gene>
<proteinExistence type="predicted"/>
<comment type="caution">
    <text evidence="1">The sequence shown here is derived from an EMBL/GenBank/DDBJ whole genome shotgun (WGS) entry which is preliminary data.</text>
</comment>
<accession>A0A417YQ70</accession>
<name>A0A417YQ70_9BACI</name>
<dbReference type="OrthoDB" id="2876668at2"/>
<dbReference type="Proteomes" id="UP000284416">
    <property type="component" value="Unassembled WGS sequence"/>
</dbReference>
<protein>
    <submittedName>
        <fullName evidence="1">Uncharacterized protein</fullName>
    </submittedName>
</protein>
<evidence type="ECO:0000313" key="2">
    <source>
        <dbReference type="Proteomes" id="UP000284416"/>
    </source>
</evidence>
<dbReference type="RefSeq" id="WP_118923002.1">
    <property type="nucleotide sequence ID" value="NZ_QWEG01000012.1"/>
</dbReference>
<organism evidence="1 2">
    <name type="scientific">Neobacillus notoginsengisoli</name>
    <dbReference type="NCBI Taxonomy" id="1578198"/>
    <lineage>
        <taxon>Bacteria</taxon>
        <taxon>Bacillati</taxon>
        <taxon>Bacillota</taxon>
        <taxon>Bacilli</taxon>
        <taxon>Bacillales</taxon>
        <taxon>Bacillaceae</taxon>
        <taxon>Neobacillus</taxon>
    </lineage>
</organism>